<keyword evidence="11 13" id="KW-0472">Membrane</keyword>
<keyword evidence="17" id="KW-1185">Reference proteome</keyword>
<dbReference type="SMART" id="SM00387">
    <property type="entry name" value="HATPase_c"/>
    <property type="match status" value="1"/>
</dbReference>
<dbReference type="PROSITE" id="PS50109">
    <property type="entry name" value="HIS_KIN"/>
    <property type="match status" value="1"/>
</dbReference>
<dbReference type="OrthoDB" id="9811889at2"/>
<dbReference type="PANTHER" id="PTHR45339">
    <property type="entry name" value="HYBRID SIGNAL TRANSDUCTION HISTIDINE KINASE J"/>
    <property type="match status" value="1"/>
</dbReference>
<keyword evidence="8" id="KW-0418">Kinase</keyword>
<dbReference type="GO" id="GO:0005886">
    <property type="term" value="C:plasma membrane"/>
    <property type="evidence" value="ECO:0007669"/>
    <property type="project" value="UniProtKB-SubCell"/>
</dbReference>
<evidence type="ECO:0000259" key="14">
    <source>
        <dbReference type="PROSITE" id="PS50109"/>
    </source>
</evidence>
<evidence type="ECO:0000256" key="8">
    <source>
        <dbReference type="ARBA" id="ARBA00022777"/>
    </source>
</evidence>
<evidence type="ECO:0000256" key="3">
    <source>
        <dbReference type="ARBA" id="ARBA00012438"/>
    </source>
</evidence>
<comment type="catalytic activity">
    <reaction evidence="1">
        <text>ATP + protein L-histidine = ADP + protein N-phospho-L-histidine.</text>
        <dbReference type="EC" id="2.7.13.3"/>
    </reaction>
</comment>
<dbReference type="SUPFAM" id="SSF55874">
    <property type="entry name" value="ATPase domain of HSP90 chaperone/DNA topoisomerase II/histidine kinase"/>
    <property type="match status" value="1"/>
</dbReference>
<dbReference type="SMART" id="SM00388">
    <property type="entry name" value="HisKA"/>
    <property type="match status" value="1"/>
</dbReference>
<keyword evidence="6" id="KW-0808">Transferase</keyword>
<dbReference type="Pfam" id="PF02518">
    <property type="entry name" value="HATPase_c"/>
    <property type="match status" value="1"/>
</dbReference>
<gene>
    <name evidence="16" type="ORF">F6464_11215</name>
</gene>
<proteinExistence type="predicted"/>
<keyword evidence="7" id="KW-0547">Nucleotide-binding</keyword>
<dbReference type="Gene3D" id="1.10.287.130">
    <property type="match status" value="1"/>
</dbReference>
<feature type="transmembrane region" description="Helical" evidence="13">
    <location>
        <begin position="246"/>
        <end position="265"/>
    </location>
</feature>
<dbReference type="AlphaFoldDB" id="A0A7J5ABP1"/>
<dbReference type="GO" id="GO:0000155">
    <property type="term" value="F:phosphorelay sensor kinase activity"/>
    <property type="evidence" value="ECO:0007669"/>
    <property type="project" value="InterPro"/>
</dbReference>
<dbReference type="Proteomes" id="UP000490922">
    <property type="component" value="Unassembled WGS sequence"/>
</dbReference>
<dbReference type="PANTHER" id="PTHR45339:SF1">
    <property type="entry name" value="HYBRID SIGNAL TRANSDUCTION HISTIDINE KINASE J"/>
    <property type="match status" value="1"/>
</dbReference>
<dbReference type="SUPFAM" id="SSF47384">
    <property type="entry name" value="Homodimeric domain of signal transducing histidine kinase"/>
    <property type="match status" value="1"/>
</dbReference>
<dbReference type="Gene3D" id="3.40.50.2300">
    <property type="match status" value="1"/>
</dbReference>
<keyword evidence="9" id="KW-0067">ATP-binding</keyword>
<comment type="subcellular location">
    <subcellularLocation>
        <location evidence="2">Cell membrane</location>
    </subcellularLocation>
</comment>
<evidence type="ECO:0000256" key="7">
    <source>
        <dbReference type="ARBA" id="ARBA00022741"/>
    </source>
</evidence>
<dbReference type="InterPro" id="IPR036097">
    <property type="entry name" value="HisK_dim/P_sf"/>
</dbReference>
<dbReference type="InterPro" id="IPR003594">
    <property type="entry name" value="HATPase_dom"/>
</dbReference>
<feature type="transmembrane region" description="Helical" evidence="13">
    <location>
        <begin position="12"/>
        <end position="31"/>
    </location>
</feature>
<dbReference type="PRINTS" id="PR00344">
    <property type="entry name" value="BCTRLSENSOR"/>
</dbReference>
<dbReference type="InterPro" id="IPR005467">
    <property type="entry name" value="His_kinase_dom"/>
</dbReference>
<keyword evidence="10" id="KW-0902">Two-component regulatory system</keyword>
<sequence>MTIKKTYPKILFLIFSSSIFFIFLYSALFYYTTQVEQQVYTNSKNQFQNEVDKLFVLDSKPIRVAINNDTNWDEFVNFFKTKDSVWYNETIGNELEIYNADYLGAYDVDNKFIINASSSKIKSTNFIPKQAIKNLNKGGINRFYLKIPEGLAEVIGASVHPSDDPLKTKTKPSGYFFVVRLLDNSFIEDLETLTSSEIEFTSKKVESEIGGHKIYANIELKDCQNKNITKLMFIRNFDVYFDNTITILYIIILAFIINLVVNLIMTRKWLYFPLELMTRVLETGNKKAIKELKNTSGEFSYIGNLFEENSNQKIELIKSKIRAEEGDRLKASFLANLSHEIRTPMNAINGFTDLLINTELNEKEKLEYLKVIDKSGKNLVSIIDDLIEMSKIDSNQITPNYTNINLESCISELYETIKITIPKTKKIEFKLLDNLKPVPYNIITDETKLKQIIVNLVTNAIKFTDEGYVAFGYTVDDKNEKIIFKIKDTGLGIDKENHKHIFDRFKRVESDVSIKVGGLGLGLAISKAYVDMMGGTITLESKVEKGSVFSFSIPLIYDKVQKIVVQSINTIGVSKGEEDGTILIAEDDNLNFLLFQKIMQLKNYKIIRAVNGLEAVEFCINNSNIDLVLMDIKMPVMNGFEALEKIKAIRPELTVVAQTAYSSSDDEERIFKAGFYNYITKPINREKLFEIIDQVFLGKNKGS</sequence>
<evidence type="ECO:0000256" key="5">
    <source>
        <dbReference type="ARBA" id="ARBA00022553"/>
    </source>
</evidence>
<dbReference type="SMART" id="SM00448">
    <property type="entry name" value="REC"/>
    <property type="match status" value="1"/>
</dbReference>
<keyword evidence="13" id="KW-1133">Transmembrane helix</keyword>
<dbReference type="InterPro" id="IPR036890">
    <property type="entry name" value="HATPase_C_sf"/>
</dbReference>
<dbReference type="CDD" id="cd00082">
    <property type="entry name" value="HisKA"/>
    <property type="match status" value="1"/>
</dbReference>
<evidence type="ECO:0000256" key="10">
    <source>
        <dbReference type="ARBA" id="ARBA00023012"/>
    </source>
</evidence>
<evidence type="ECO:0000256" key="1">
    <source>
        <dbReference type="ARBA" id="ARBA00000085"/>
    </source>
</evidence>
<dbReference type="InterPro" id="IPR003661">
    <property type="entry name" value="HisK_dim/P_dom"/>
</dbReference>
<dbReference type="EMBL" id="WAEM01000006">
    <property type="protein sequence ID" value="KAB1154984.1"/>
    <property type="molecule type" value="Genomic_DNA"/>
</dbReference>
<dbReference type="Pfam" id="PF05228">
    <property type="entry name" value="CHASE4"/>
    <property type="match status" value="1"/>
</dbReference>
<name>A0A7J5ABP1_9FLAO</name>
<dbReference type="InterPro" id="IPR004358">
    <property type="entry name" value="Sig_transdc_His_kin-like_C"/>
</dbReference>
<dbReference type="InterPro" id="IPR007892">
    <property type="entry name" value="CHASE4"/>
</dbReference>
<dbReference type="EC" id="2.7.13.3" evidence="3"/>
<evidence type="ECO:0000256" key="9">
    <source>
        <dbReference type="ARBA" id="ARBA00022840"/>
    </source>
</evidence>
<dbReference type="Pfam" id="PF00072">
    <property type="entry name" value="Response_reg"/>
    <property type="match status" value="1"/>
</dbReference>
<dbReference type="Pfam" id="PF00512">
    <property type="entry name" value="HisKA"/>
    <property type="match status" value="1"/>
</dbReference>
<protein>
    <recommendedName>
        <fullName evidence="3">histidine kinase</fullName>
        <ecNumber evidence="3">2.7.13.3</ecNumber>
    </recommendedName>
</protein>
<reference evidence="16 17" key="1">
    <citation type="submission" date="2019-09" db="EMBL/GenBank/DDBJ databases">
        <title>Flavobacterium sp. nov., isolated from glacier ice.</title>
        <authorList>
            <person name="Liu Q."/>
        </authorList>
    </citation>
    <scope>NUCLEOTIDE SEQUENCE [LARGE SCALE GENOMIC DNA]</scope>
    <source>
        <strain evidence="16 17">NBRC 112527</strain>
    </source>
</reference>
<keyword evidence="5 12" id="KW-0597">Phosphoprotein</keyword>
<dbReference type="InterPro" id="IPR011006">
    <property type="entry name" value="CheY-like_superfamily"/>
</dbReference>
<evidence type="ECO:0000313" key="16">
    <source>
        <dbReference type="EMBL" id="KAB1154984.1"/>
    </source>
</evidence>
<dbReference type="FunFam" id="3.30.565.10:FF:000023">
    <property type="entry name" value="PAS domain-containing sensor histidine kinase"/>
    <property type="match status" value="1"/>
</dbReference>
<evidence type="ECO:0000256" key="2">
    <source>
        <dbReference type="ARBA" id="ARBA00004236"/>
    </source>
</evidence>
<evidence type="ECO:0000313" key="17">
    <source>
        <dbReference type="Proteomes" id="UP000490922"/>
    </source>
</evidence>
<feature type="domain" description="Response regulatory" evidence="15">
    <location>
        <begin position="581"/>
        <end position="696"/>
    </location>
</feature>
<evidence type="ECO:0000256" key="4">
    <source>
        <dbReference type="ARBA" id="ARBA00022475"/>
    </source>
</evidence>
<dbReference type="Gene3D" id="3.30.565.10">
    <property type="entry name" value="Histidine kinase-like ATPase, C-terminal domain"/>
    <property type="match status" value="1"/>
</dbReference>
<dbReference type="GO" id="GO:0005524">
    <property type="term" value="F:ATP binding"/>
    <property type="evidence" value="ECO:0007669"/>
    <property type="project" value="UniProtKB-KW"/>
</dbReference>
<accession>A0A7J5ABP1</accession>
<evidence type="ECO:0000256" key="12">
    <source>
        <dbReference type="PROSITE-ProRule" id="PRU00169"/>
    </source>
</evidence>
<evidence type="ECO:0000256" key="11">
    <source>
        <dbReference type="ARBA" id="ARBA00023136"/>
    </source>
</evidence>
<feature type="domain" description="Histidine kinase" evidence="14">
    <location>
        <begin position="336"/>
        <end position="557"/>
    </location>
</feature>
<comment type="caution">
    <text evidence="16">The sequence shown here is derived from an EMBL/GenBank/DDBJ whole genome shotgun (WGS) entry which is preliminary data.</text>
</comment>
<dbReference type="CDD" id="cd16922">
    <property type="entry name" value="HATPase_EvgS-ArcB-TorS-like"/>
    <property type="match status" value="1"/>
</dbReference>
<evidence type="ECO:0000256" key="6">
    <source>
        <dbReference type="ARBA" id="ARBA00022679"/>
    </source>
</evidence>
<organism evidence="16 17">
    <name type="scientific">Flavobacterium luteum</name>
    <dbReference type="NCBI Taxonomy" id="2026654"/>
    <lineage>
        <taxon>Bacteria</taxon>
        <taxon>Pseudomonadati</taxon>
        <taxon>Bacteroidota</taxon>
        <taxon>Flavobacteriia</taxon>
        <taxon>Flavobacteriales</taxon>
        <taxon>Flavobacteriaceae</taxon>
        <taxon>Flavobacterium</taxon>
    </lineage>
</organism>
<dbReference type="SUPFAM" id="SSF52172">
    <property type="entry name" value="CheY-like"/>
    <property type="match status" value="1"/>
</dbReference>
<evidence type="ECO:0000259" key="15">
    <source>
        <dbReference type="PROSITE" id="PS50110"/>
    </source>
</evidence>
<keyword evidence="13" id="KW-0812">Transmembrane</keyword>
<keyword evidence="4" id="KW-1003">Cell membrane</keyword>
<dbReference type="InterPro" id="IPR001789">
    <property type="entry name" value="Sig_transdc_resp-reg_receiver"/>
</dbReference>
<dbReference type="PROSITE" id="PS50110">
    <property type="entry name" value="RESPONSE_REGULATORY"/>
    <property type="match status" value="1"/>
</dbReference>
<feature type="modified residue" description="4-aspartylphosphate" evidence="12">
    <location>
        <position position="631"/>
    </location>
</feature>
<evidence type="ECO:0000256" key="13">
    <source>
        <dbReference type="SAM" id="Phobius"/>
    </source>
</evidence>
<dbReference type="CDD" id="cd17546">
    <property type="entry name" value="REC_hyHK_CKI1_RcsC-like"/>
    <property type="match status" value="1"/>
</dbReference>